<keyword evidence="2" id="KW-1185">Reference proteome</keyword>
<name>A0A9W6PBG4_9ACTN</name>
<evidence type="ECO:0008006" key="3">
    <source>
        <dbReference type="Google" id="ProtNLM"/>
    </source>
</evidence>
<dbReference type="Proteomes" id="UP001165092">
    <property type="component" value="Unassembled WGS sequence"/>
</dbReference>
<evidence type="ECO:0000313" key="1">
    <source>
        <dbReference type="EMBL" id="GLU50451.1"/>
    </source>
</evidence>
<organism evidence="1 2">
    <name type="scientific">Nocardiopsis ansamitocini</name>
    <dbReference type="NCBI Taxonomy" id="1670832"/>
    <lineage>
        <taxon>Bacteria</taxon>
        <taxon>Bacillati</taxon>
        <taxon>Actinomycetota</taxon>
        <taxon>Actinomycetes</taxon>
        <taxon>Streptosporangiales</taxon>
        <taxon>Nocardiopsidaceae</taxon>
        <taxon>Nocardiopsis</taxon>
    </lineage>
</organism>
<comment type="caution">
    <text evidence="1">The sequence shown here is derived from an EMBL/GenBank/DDBJ whole genome shotgun (WGS) entry which is preliminary data.</text>
</comment>
<dbReference type="EMBL" id="BSQG01000014">
    <property type="protein sequence ID" value="GLU50451.1"/>
    <property type="molecule type" value="Genomic_DNA"/>
</dbReference>
<dbReference type="Pfam" id="PF09438">
    <property type="entry name" value="DUF2017"/>
    <property type="match status" value="1"/>
</dbReference>
<evidence type="ECO:0000313" key="2">
    <source>
        <dbReference type="Proteomes" id="UP001165092"/>
    </source>
</evidence>
<gene>
    <name evidence="1" type="ORF">Nans01_48020</name>
</gene>
<protein>
    <recommendedName>
        <fullName evidence="3">DUF2017 domain-containing protein</fullName>
    </recommendedName>
</protein>
<dbReference type="RefSeq" id="WP_285761975.1">
    <property type="nucleotide sequence ID" value="NZ_BSQG01000014.1"/>
</dbReference>
<sequence>MTTGFHSAPRGGAFIQIDAGEAGLLRSMAALVLQLVEAPEPQDDFAALVGIGTSSVKPEDPVLARLFPDAYSDDAEAAGDFRRYTEDDLRRRKRENAQGVLDQIPPRGGEITLDLADAHAWLKVLNDVRLALATRLGIKDDMPAVELDDELAADEKAGALSVYSWLTGLQDSLLRALTGE</sequence>
<dbReference type="InterPro" id="IPR018561">
    <property type="entry name" value="AosR"/>
</dbReference>
<reference evidence="1" key="1">
    <citation type="submission" date="2023-02" db="EMBL/GenBank/DDBJ databases">
        <title>Nocardiopsis ansamitocini NBRC 112285.</title>
        <authorList>
            <person name="Ichikawa N."/>
            <person name="Sato H."/>
            <person name="Tonouchi N."/>
        </authorList>
    </citation>
    <scope>NUCLEOTIDE SEQUENCE</scope>
    <source>
        <strain evidence="1">NBRC 112285</strain>
    </source>
</reference>
<dbReference type="AlphaFoldDB" id="A0A9W6PBG4"/>
<proteinExistence type="predicted"/>
<accession>A0A9W6PBG4</accession>